<evidence type="ECO:0000313" key="1">
    <source>
        <dbReference type="EMBL" id="AFM04907.1"/>
    </source>
</evidence>
<dbReference type="STRING" id="880071.Fleli_2542"/>
<dbReference type="EMBL" id="CP003345">
    <property type="protein sequence ID" value="AFM04907.1"/>
    <property type="molecule type" value="Genomic_DNA"/>
</dbReference>
<dbReference type="OrthoDB" id="772390at2"/>
<dbReference type="eggNOG" id="ENOG503369T">
    <property type="taxonomic scope" value="Bacteria"/>
</dbReference>
<proteinExistence type="predicted"/>
<accession>I4ALS2</accession>
<gene>
    <name evidence="1" type="ordered locus">Fleli_2542</name>
</gene>
<reference evidence="2" key="1">
    <citation type="submission" date="2012-06" db="EMBL/GenBank/DDBJ databases">
        <title>The complete genome of Flexibacter litoralis DSM 6794.</title>
        <authorList>
            <person name="Lucas S."/>
            <person name="Copeland A."/>
            <person name="Lapidus A."/>
            <person name="Glavina del Rio T."/>
            <person name="Dalin E."/>
            <person name="Tice H."/>
            <person name="Bruce D."/>
            <person name="Goodwin L."/>
            <person name="Pitluck S."/>
            <person name="Peters L."/>
            <person name="Ovchinnikova G."/>
            <person name="Lu M."/>
            <person name="Kyrpides N."/>
            <person name="Mavromatis K."/>
            <person name="Ivanova N."/>
            <person name="Brettin T."/>
            <person name="Detter J.C."/>
            <person name="Han C."/>
            <person name="Larimer F."/>
            <person name="Land M."/>
            <person name="Hauser L."/>
            <person name="Markowitz V."/>
            <person name="Cheng J.-F."/>
            <person name="Hugenholtz P."/>
            <person name="Woyke T."/>
            <person name="Wu D."/>
            <person name="Spring S."/>
            <person name="Lang E."/>
            <person name="Kopitz M."/>
            <person name="Brambilla E."/>
            <person name="Klenk H.-P."/>
            <person name="Eisen J.A."/>
        </authorList>
    </citation>
    <scope>NUCLEOTIDE SEQUENCE [LARGE SCALE GENOMIC DNA]</scope>
    <source>
        <strain evidence="2">ATCC 23117 / DSM 6794 / NBRC 15988 / NCIMB 1366 / Sio-4</strain>
    </source>
</reference>
<name>I4ALS2_BERLS</name>
<dbReference type="HOGENOM" id="CLU_2342634_0_0_10"/>
<protein>
    <submittedName>
        <fullName evidence="1">Uncharacterized protein</fullName>
    </submittedName>
</protein>
<dbReference type="Proteomes" id="UP000006054">
    <property type="component" value="Chromosome"/>
</dbReference>
<evidence type="ECO:0000313" key="2">
    <source>
        <dbReference type="Proteomes" id="UP000006054"/>
    </source>
</evidence>
<dbReference type="RefSeq" id="WP_014798344.1">
    <property type="nucleotide sequence ID" value="NC_018018.1"/>
</dbReference>
<dbReference type="KEGG" id="fli:Fleli_2542"/>
<dbReference type="AlphaFoldDB" id="I4ALS2"/>
<keyword evidence="2" id="KW-1185">Reference proteome</keyword>
<organism evidence="1 2">
    <name type="scientific">Bernardetia litoralis (strain ATCC 23117 / DSM 6794 / NBRC 15988 / NCIMB 1366 / Fx l1 / Sio-4)</name>
    <name type="common">Flexibacter litoralis</name>
    <dbReference type="NCBI Taxonomy" id="880071"/>
    <lineage>
        <taxon>Bacteria</taxon>
        <taxon>Pseudomonadati</taxon>
        <taxon>Bacteroidota</taxon>
        <taxon>Cytophagia</taxon>
        <taxon>Cytophagales</taxon>
        <taxon>Bernardetiaceae</taxon>
        <taxon>Bernardetia</taxon>
    </lineage>
</organism>
<sequence>MLDFYFIEESQSKPNSPKNLDFAGGLDFNVFKRLQNKSIIPSSYDYYSDFRWDLNTINQMIEKIKDDNDQDKKILFEIIVKAHLQYLCLIAYCD</sequence>